<dbReference type="PANTHER" id="PTHR34777:SF1">
    <property type="entry name" value="VQ MOTIF-CONTAINING PROTEIN 10"/>
    <property type="match status" value="1"/>
</dbReference>
<evidence type="ECO:0000259" key="1">
    <source>
        <dbReference type="Pfam" id="PF05678"/>
    </source>
</evidence>
<evidence type="ECO:0000313" key="2">
    <source>
        <dbReference type="EMBL" id="KAK9093579.1"/>
    </source>
</evidence>
<gene>
    <name evidence="2" type="ORF">Syun_028490</name>
</gene>
<dbReference type="AlphaFoldDB" id="A0AAP0ERD6"/>
<dbReference type="Proteomes" id="UP001420932">
    <property type="component" value="Unassembled WGS sequence"/>
</dbReference>
<dbReference type="InterPro" id="IPR008889">
    <property type="entry name" value="VQ"/>
</dbReference>
<keyword evidence="3" id="KW-1185">Reference proteome</keyword>
<organism evidence="2 3">
    <name type="scientific">Stephania yunnanensis</name>
    <dbReference type="NCBI Taxonomy" id="152371"/>
    <lineage>
        <taxon>Eukaryota</taxon>
        <taxon>Viridiplantae</taxon>
        <taxon>Streptophyta</taxon>
        <taxon>Embryophyta</taxon>
        <taxon>Tracheophyta</taxon>
        <taxon>Spermatophyta</taxon>
        <taxon>Magnoliopsida</taxon>
        <taxon>Ranunculales</taxon>
        <taxon>Menispermaceae</taxon>
        <taxon>Menispermoideae</taxon>
        <taxon>Cissampelideae</taxon>
        <taxon>Stephania</taxon>
    </lineage>
</organism>
<proteinExistence type="predicted"/>
<name>A0AAP0ERD6_9MAGN</name>
<dbReference type="EMBL" id="JBBNAF010000012">
    <property type="protein sequence ID" value="KAK9093579.1"/>
    <property type="molecule type" value="Genomic_DNA"/>
</dbReference>
<feature type="domain" description="VQ" evidence="1">
    <location>
        <begin position="15"/>
        <end position="41"/>
    </location>
</feature>
<dbReference type="Pfam" id="PF05678">
    <property type="entry name" value="VQ"/>
    <property type="match status" value="1"/>
</dbReference>
<dbReference type="PANTHER" id="PTHR34777">
    <property type="entry name" value="VQ MOTIF-CONTAINING PROTEIN 10"/>
    <property type="match status" value="1"/>
</dbReference>
<accession>A0AAP0ERD6</accession>
<dbReference type="InterPro" id="IPR039608">
    <property type="entry name" value="VQ_1/10"/>
</dbReference>
<evidence type="ECO:0000313" key="3">
    <source>
        <dbReference type="Proteomes" id="UP001420932"/>
    </source>
</evidence>
<sequence>MSRTTGNAVEVMVKIIDTRYVQTDALSFKSVVQSLTGKDSNAVALAATPKEAPMLVLVDDDAHHHQCCSGTHHHHHHQLPYNNSPDRDIWLEELNTLLNVYLPFPP</sequence>
<protein>
    <recommendedName>
        <fullName evidence="1">VQ domain-containing protein</fullName>
    </recommendedName>
</protein>
<comment type="caution">
    <text evidence="2">The sequence shown here is derived from an EMBL/GenBank/DDBJ whole genome shotgun (WGS) entry which is preliminary data.</text>
</comment>
<reference evidence="2 3" key="1">
    <citation type="submission" date="2024-01" db="EMBL/GenBank/DDBJ databases">
        <title>Genome assemblies of Stephania.</title>
        <authorList>
            <person name="Yang L."/>
        </authorList>
    </citation>
    <scope>NUCLEOTIDE SEQUENCE [LARGE SCALE GENOMIC DNA]</scope>
    <source>
        <strain evidence="2">YNDBR</strain>
        <tissue evidence="2">Leaf</tissue>
    </source>
</reference>